<sequence length="59" mass="7070">MKRLTLPREKTGYVPMGIYSYPQAERKEAFLKMFSSIEEEPAINEKRMENLKELRGDYR</sequence>
<organism evidence="1 2">
    <name type="scientific">Petralouisia muris</name>
    <dbReference type="NCBI Taxonomy" id="3032872"/>
    <lineage>
        <taxon>Bacteria</taxon>
        <taxon>Bacillati</taxon>
        <taxon>Bacillota</taxon>
        <taxon>Clostridia</taxon>
        <taxon>Lachnospirales</taxon>
        <taxon>Lachnospiraceae</taxon>
        <taxon>Petralouisia</taxon>
    </lineage>
</organism>
<accession>A0AC61RRV7</accession>
<protein>
    <submittedName>
        <fullName evidence="1">Uncharacterized protein</fullName>
    </submittedName>
</protein>
<dbReference type="Proteomes" id="UP000304953">
    <property type="component" value="Unassembled WGS sequence"/>
</dbReference>
<evidence type="ECO:0000313" key="1">
    <source>
        <dbReference type="EMBL" id="TGY91990.1"/>
    </source>
</evidence>
<name>A0AC61RRV7_9FIRM</name>
<reference evidence="1" key="1">
    <citation type="submission" date="2019-04" db="EMBL/GenBank/DDBJ databases">
        <title>Microbes associate with the intestines of laboratory mice.</title>
        <authorList>
            <person name="Navarre W."/>
            <person name="Wong E."/>
            <person name="Huang K."/>
            <person name="Tropini C."/>
            <person name="Ng K."/>
            <person name="Yu B."/>
        </authorList>
    </citation>
    <scope>NUCLEOTIDE SEQUENCE</scope>
    <source>
        <strain evidence="1">NM01_1-7b</strain>
    </source>
</reference>
<dbReference type="EMBL" id="SRYA01000048">
    <property type="protein sequence ID" value="TGY91990.1"/>
    <property type="molecule type" value="Genomic_DNA"/>
</dbReference>
<gene>
    <name evidence="1" type="ORF">E5329_19610</name>
</gene>
<evidence type="ECO:0000313" key="2">
    <source>
        <dbReference type="Proteomes" id="UP000304953"/>
    </source>
</evidence>
<keyword evidence="2" id="KW-1185">Reference proteome</keyword>
<comment type="caution">
    <text evidence="1">The sequence shown here is derived from an EMBL/GenBank/DDBJ whole genome shotgun (WGS) entry which is preliminary data.</text>
</comment>
<proteinExistence type="predicted"/>